<evidence type="ECO:0000313" key="2">
    <source>
        <dbReference type="EMBL" id="MBB6039752.1"/>
    </source>
</evidence>
<dbReference type="GO" id="GO:0005737">
    <property type="term" value="C:cytoplasm"/>
    <property type="evidence" value="ECO:0007669"/>
    <property type="project" value="TreeGrafter"/>
</dbReference>
<keyword evidence="2" id="KW-0808">Transferase</keyword>
<reference evidence="2 3" key="1">
    <citation type="submission" date="2020-08" db="EMBL/GenBank/DDBJ databases">
        <title>Genomic Encyclopedia of Type Strains, Phase IV (KMG-IV): sequencing the most valuable type-strain genomes for metagenomic binning, comparative biology and taxonomic classification.</title>
        <authorList>
            <person name="Goeker M."/>
        </authorList>
    </citation>
    <scope>NUCLEOTIDE SEQUENCE [LARGE SCALE GENOMIC DNA]</scope>
    <source>
        <strain evidence="2 3">YIM 65646</strain>
    </source>
</reference>
<dbReference type="Proteomes" id="UP000548476">
    <property type="component" value="Unassembled WGS sequence"/>
</dbReference>
<organism evidence="2 3">
    <name type="scientific">Phytomonospora endophytica</name>
    <dbReference type="NCBI Taxonomy" id="714109"/>
    <lineage>
        <taxon>Bacteria</taxon>
        <taxon>Bacillati</taxon>
        <taxon>Actinomycetota</taxon>
        <taxon>Actinomycetes</taxon>
        <taxon>Micromonosporales</taxon>
        <taxon>Micromonosporaceae</taxon>
        <taxon>Phytomonospora</taxon>
    </lineage>
</organism>
<comment type="caution">
    <text evidence="2">The sequence shown here is derived from an EMBL/GenBank/DDBJ whole genome shotgun (WGS) entry which is preliminary data.</text>
</comment>
<dbReference type="SUPFAM" id="SSF53335">
    <property type="entry name" value="S-adenosyl-L-methionine-dependent methyltransferases"/>
    <property type="match status" value="1"/>
</dbReference>
<proteinExistence type="predicted"/>
<dbReference type="EMBL" id="JACHGT010000025">
    <property type="protein sequence ID" value="MBB6039752.1"/>
    <property type="molecule type" value="Genomic_DNA"/>
</dbReference>
<sequence length="376" mass="40608">MDAELNDALAELRDLLLDGERLVSASAGGRRKGQEAPEPTRIRPVTVKGRELLQLETADAAGRPIVRNVEATAVEELLARPYANWHVVTTDATVAVRITKKGKAFVHRTAEGGERVTSHDRVKSHLLAPDDPLFAAVGADAAKRRQVDRFLTLVDGKLGTDGAPLHVVDFGCGNAYLTFAAYKYLSGVRELDVTVTGVEIREEQRVHNNAVAEKLGYAAGMHFVADTAAEADLPGADIVLALHACDTATDEAIARGVRLKAAHIFAAPCCHHDIAEQLKGAEAPGPYGALVADGILRERFADTLTDALRALLLRSLGYEVEVSEFIASQHTPRNSMIWARPARTPAALRTAARVEYDTLVEQWGVRPKLAELLETA</sequence>
<feature type="domain" description="Methyltransferase" evidence="1">
    <location>
        <begin position="143"/>
        <end position="277"/>
    </location>
</feature>
<keyword evidence="3" id="KW-1185">Reference proteome</keyword>
<name>A0A841G1W3_9ACTN</name>
<keyword evidence="2" id="KW-0489">Methyltransferase</keyword>
<dbReference type="PANTHER" id="PTHR13369">
    <property type="match status" value="1"/>
</dbReference>
<evidence type="ECO:0000313" key="3">
    <source>
        <dbReference type="Proteomes" id="UP000548476"/>
    </source>
</evidence>
<dbReference type="AlphaFoldDB" id="A0A841G1W3"/>
<evidence type="ECO:0000259" key="1">
    <source>
        <dbReference type="Pfam" id="PF13679"/>
    </source>
</evidence>
<dbReference type="GO" id="GO:0008168">
    <property type="term" value="F:methyltransferase activity"/>
    <property type="evidence" value="ECO:0007669"/>
    <property type="project" value="UniProtKB-KW"/>
</dbReference>
<dbReference type="PANTHER" id="PTHR13369:SF3">
    <property type="entry name" value="METHYLTRANSFERASE DOMAIN-CONTAINING PROTEIN"/>
    <property type="match status" value="1"/>
</dbReference>
<gene>
    <name evidence="2" type="ORF">HNR73_007650</name>
</gene>
<accession>A0A841G1W3</accession>
<dbReference type="RefSeq" id="WP_184792835.1">
    <property type="nucleotide sequence ID" value="NZ_BONT01000101.1"/>
</dbReference>
<dbReference type="Gene3D" id="3.40.50.150">
    <property type="entry name" value="Vaccinia Virus protein VP39"/>
    <property type="match status" value="1"/>
</dbReference>
<dbReference type="GO" id="GO:0032259">
    <property type="term" value="P:methylation"/>
    <property type="evidence" value="ECO:0007669"/>
    <property type="project" value="UniProtKB-KW"/>
</dbReference>
<dbReference type="Pfam" id="PF13679">
    <property type="entry name" value="Methyltransf_32"/>
    <property type="match status" value="1"/>
</dbReference>
<dbReference type="InterPro" id="IPR029063">
    <property type="entry name" value="SAM-dependent_MTases_sf"/>
</dbReference>
<protein>
    <submittedName>
        <fullName evidence="2">SAM-dependent methyltransferase</fullName>
    </submittedName>
</protein>
<dbReference type="InterPro" id="IPR025714">
    <property type="entry name" value="Methyltranfer_dom"/>
</dbReference>